<dbReference type="Proteomes" id="UP000322667">
    <property type="component" value="Chromosome A08"/>
</dbReference>
<feature type="compositionally biased region" description="Basic residues" evidence="2">
    <location>
        <begin position="159"/>
        <end position="190"/>
    </location>
</feature>
<dbReference type="Pfam" id="PF05617">
    <property type="entry name" value="Prolamin_like"/>
    <property type="match status" value="1"/>
</dbReference>
<evidence type="ECO:0000259" key="4">
    <source>
        <dbReference type="Pfam" id="PF05617"/>
    </source>
</evidence>
<keyword evidence="1 3" id="KW-0732">Signal</keyword>
<name>A0A5D2PJH5_GOSTO</name>
<proteinExistence type="predicted"/>
<dbReference type="GO" id="GO:0080155">
    <property type="term" value="P:regulation of double fertilization forming a zygote and endosperm"/>
    <property type="evidence" value="ECO:0007669"/>
    <property type="project" value="TreeGrafter"/>
</dbReference>
<dbReference type="PANTHER" id="PTHR31181">
    <property type="entry name" value="EGG CELL-SECRETED PROTEIN 1.4"/>
    <property type="match status" value="1"/>
</dbReference>
<feature type="compositionally biased region" description="Pro residues" evidence="2">
    <location>
        <begin position="72"/>
        <end position="81"/>
    </location>
</feature>
<feature type="chain" id="PRO_5023151762" description="Prolamin-like domain-containing protein" evidence="3">
    <location>
        <begin position="27"/>
        <end position="190"/>
    </location>
</feature>
<protein>
    <recommendedName>
        <fullName evidence="4">Prolamin-like domain-containing protein</fullName>
    </recommendedName>
</protein>
<organism evidence="5 6">
    <name type="scientific">Gossypium tomentosum</name>
    <name type="common">Hawaiian cotton</name>
    <name type="synonym">Gossypium sandvicense</name>
    <dbReference type="NCBI Taxonomy" id="34277"/>
    <lineage>
        <taxon>Eukaryota</taxon>
        <taxon>Viridiplantae</taxon>
        <taxon>Streptophyta</taxon>
        <taxon>Embryophyta</taxon>
        <taxon>Tracheophyta</taxon>
        <taxon>Spermatophyta</taxon>
        <taxon>Magnoliopsida</taxon>
        <taxon>eudicotyledons</taxon>
        <taxon>Gunneridae</taxon>
        <taxon>Pentapetalae</taxon>
        <taxon>rosids</taxon>
        <taxon>malvids</taxon>
        <taxon>Malvales</taxon>
        <taxon>Malvaceae</taxon>
        <taxon>Malvoideae</taxon>
        <taxon>Gossypium</taxon>
    </lineage>
</organism>
<dbReference type="EMBL" id="CM017617">
    <property type="protein sequence ID" value="TYI16481.1"/>
    <property type="molecule type" value="Genomic_DNA"/>
</dbReference>
<dbReference type="GO" id="GO:0009567">
    <property type="term" value="P:double fertilization forming a zygote and endosperm"/>
    <property type="evidence" value="ECO:0007669"/>
    <property type="project" value="TreeGrafter"/>
</dbReference>
<dbReference type="AlphaFoldDB" id="A0A5D2PJH5"/>
<keyword evidence="6" id="KW-1185">Reference proteome</keyword>
<evidence type="ECO:0000313" key="5">
    <source>
        <dbReference type="EMBL" id="TYI16481.1"/>
    </source>
</evidence>
<feature type="region of interest" description="Disordered" evidence="2">
    <location>
        <begin position="60"/>
        <end position="86"/>
    </location>
</feature>
<dbReference type="GO" id="GO:0005576">
    <property type="term" value="C:extracellular region"/>
    <property type="evidence" value="ECO:0007669"/>
    <property type="project" value="TreeGrafter"/>
</dbReference>
<dbReference type="GO" id="GO:0031982">
    <property type="term" value="C:vesicle"/>
    <property type="evidence" value="ECO:0007669"/>
    <property type="project" value="TreeGrafter"/>
</dbReference>
<dbReference type="PANTHER" id="PTHR31181:SF67">
    <property type="entry name" value="PROLAMIN-LIKE PROTEIN (DUF1278)"/>
    <property type="match status" value="1"/>
</dbReference>
<dbReference type="InterPro" id="IPR008502">
    <property type="entry name" value="Prolamin-like"/>
</dbReference>
<evidence type="ECO:0000256" key="2">
    <source>
        <dbReference type="SAM" id="MobiDB-lite"/>
    </source>
</evidence>
<feature type="domain" description="Prolamin-like" evidence="4">
    <location>
        <begin position="94"/>
        <end position="149"/>
    </location>
</feature>
<evidence type="ECO:0000313" key="6">
    <source>
        <dbReference type="Proteomes" id="UP000322667"/>
    </source>
</evidence>
<feature type="signal peptide" evidence="3">
    <location>
        <begin position="1"/>
        <end position="26"/>
    </location>
</feature>
<sequence length="190" mass="21057">MKSSFAAFLFVLLAILITLGEQGVAADRWWYPSSPPPPPQNGWVWTWPWPVYSYPPPPTAVKPPSHHGQKSPPLPPPPQPPMVNGKCLGTTLASKLTCLQDVISSILMFRPYVSPECCAAVQATHEDCLNTIFDEFNNPFLAPLVQQQCFQTPNPNPKPKPKPKPHHGGHHRHGGHHHHGGHHPHHHGHP</sequence>
<reference evidence="5 6" key="1">
    <citation type="submission" date="2019-07" db="EMBL/GenBank/DDBJ databases">
        <title>WGS assembly of Gossypium tomentosum.</title>
        <authorList>
            <person name="Chen Z.J."/>
            <person name="Sreedasyam A."/>
            <person name="Ando A."/>
            <person name="Song Q."/>
            <person name="De L."/>
            <person name="Hulse-Kemp A."/>
            <person name="Ding M."/>
            <person name="Ye W."/>
            <person name="Kirkbride R."/>
            <person name="Jenkins J."/>
            <person name="Plott C."/>
            <person name="Lovell J."/>
            <person name="Lin Y.-M."/>
            <person name="Vaughn R."/>
            <person name="Liu B."/>
            <person name="Li W."/>
            <person name="Simpson S."/>
            <person name="Scheffler B."/>
            <person name="Saski C."/>
            <person name="Grover C."/>
            <person name="Hu G."/>
            <person name="Conover J."/>
            <person name="Carlson J."/>
            <person name="Shu S."/>
            <person name="Boston L."/>
            <person name="Williams M."/>
            <person name="Peterson D."/>
            <person name="Mcgee K."/>
            <person name="Jones D."/>
            <person name="Wendel J."/>
            <person name="Stelly D."/>
            <person name="Grimwood J."/>
            <person name="Schmutz J."/>
        </authorList>
    </citation>
    <scope>NUCLEOTIDE SEQUENCE [LARGE SCALE GENOMIC DNA]</scope>
    <source>
        <strain evidence="5">7179.01</strain>
    </source>
</reference>
<accession>A0A5D2PJH5</accession>
<evidence type="ECO:0000256" key="1">
    <source>
        <dbReference type="ARBA" id="ARBA00022729"/>
    </source>
</evidence>
<evidence type="ECO:0000256" key="3">
    <source>
        <dbReference type="SAM" id="SignalP"/>
    </source>
</evidence>
<feature type="region of interest" description="Disordered" evidence="2">
    <location>
        <begin position="149"/>
        <end position="190"/>
    </location>
</feature>
<dbReference type="GO" id="GO:2000008">
    <property type="term" value="P:regulation of protein localization to cell surface"/>
    <property type="evidence" value="ECO:0007669"/>
    <property type="project" value="TreeGrafter"/>
</dbReference>
<gene>
    <name evidence="5" type="ORF">ES332_A08G258200v1</name>
</gene>